<dbReference type="InterPro" id="IPR018511">
    <property type="entry name" value="Hemolysin-typ_Ca-bd_CS"/>
</dbReference>
<proteinExistence type="predicted"/>
<keyword evidence="3" id="KW-1185">Reference proteome</keyword>
<dbReference type="InterPro" id="IPR016063">
    <property type="entry name" value="TM1410_Glycdase"/>
</dbReference>
<name>A0A1G6E4W9_9HYPH</name>
<dbReference type="GO" id="GO:0005509">
    <property type="term" value="F:calcium ion binding"/>
    <property type="evidence" value="ECO:0007669"/>
    <property type="project" value="InterPro"/>
</dbReference>
<keyword evidence="2" id="KW-0378">Hydrolase</keyword>
<dbReference type="SUPFAM" id="SSF51445">
    <property type="entry name" value="(Trans)glycosidases"/>
    <property type="match status" value="1"/>
</dbReference>
<dbReference type="InterPro" id="IPR013785">
    <property type="entry name" value="Aldolase_TIM"/>
</dbReference>
<evidence type="ECO:0000259" key="1">
    <source>
        <dbReference type="Pfam" id="PF03537"/>
    </source>
</evidence>
<protein>
    <submittedName>
        <fullName evidence="2">Glycoside-hydrolase family GH114</fullName>
    </submittedName>
</protein>
<dbReference type="OrthoDB" id="30037at2"/>
<sequence length="465" mass="49540">MTSIMTADGPVAIESWSYRLQGPGGSPLDPGAVAATRTDLMVVDYARDGTAASAFTPAQVDLMQGSGASRKAVLAYISIGETEDFRFYWNESWMKTGEAGGKLTAAAPDWLGPVNPDWPESRKVRYWDPDWQAIAIDWIETIAAQGFDGAYLDIVDAYYFWAHEARAKDRAPGDPKTGADAAARMIDFIVDLAAHARAINPDFVLIQQNAAFLLSDLVHDTGGKAKPDAARVAALHDAVAGIAVEDVYLRGGKDENNRFRPDKQTIKELQKSYADAGELVLAVDYAARPDLVARFLVTAEKDGFIPYAAPDRDLDRIALHGTAEADILTGTGGGDRLYGLGGGDSLAGGPGRDLLIGGRGKDQFVFDTALGKGAGKAGIDRIADFKPGADTIGLDSGIFAALGARVGRDEFRKGGKAKGDNDHLLYKAKSGALFYDPDGDGGASKIKFARLDARPALDHDDFLVV</sequence>
<dbReference type="PROSITE" id="PS00330">
    <property type="entry name" value="HEMOLYSIN_CALCIUM"/>
    <property type="match status" value="2"/>
</dbReference>
<feature type="domain" description="Glycoside-hydrolase family GH114 TIM-barrel" evidence="1">
    <location>
        <begin position="15"/>
        <end position="315"/>
    </location>
</feature>
<dbReference type="RefSeq" id="WP_090879369.1">
    <property type="nucleotide sequence ID" value="NZ_FMXQ01000010.1"/>
</dbReference>
<dbReference type="STRING" id="665467.SAMN02982931_04057"/>
<organism evidence="2 3">
    <name type="scientific">Bauldia litoralis</name>
    <dbReference type="NCBI Taxonomy" id="665467"/>
    <lineage>
        <taxon>Bacteria</taxon>
        <taxon>Pseudomonadati</taxon>
        <taxon>Pseudomonadota</taxon>
        <taxon>Alphaproteobacteria</taxon>
        <taxon>Hyphomicrobiales</taxon>
        <taxon>Kaistiaceae</taxon>
        <taxon>Bauldia</taxon>
    </lineage>
</organism>
<dbReference type="Pfam" id="PF03537">
    <property type="entry name" value="Glyco_hydro_114"/>
    <property type="match status" value="1"/>
</dbReference>
<accession>A0A1G6E4W9</accession>
<evidence type="ECO:0000313" key="2">
    <source>
        <dbReference type="EMBL" id="SDB51975.1"/>
    </source>
</evidence>
<dbReference type="Proteomes" id="UP000199071">
    <property type="component" value="Unassembled WGS sequence"/>
</dbReference>
<dbReference type="InterPro" id="IPR017853">
    <property type="entry name" value="GH"/>
</dbReference>
<dbReference type="Gene3D" id="3.20.20.70">
    <property type="entry name" value="Aldolase class I"/>
    <property type="match status" value="1"/>
</dbReference>
<evidence type="ECO:0000313" key="3">
    <source>
        <dbReference type="Proteomes" id="UP000199071"/>
    </source>
</evidence>
<dbReference type="EMBL" id="FMXQ01000010">
    <property type="protein sequence ID" value="SDB51975.1"/>
    <property type="molecule type" value="Genomic_DNA"/>
</dbReference>
<dbReference type="InterPro" id="IPR011049">
    <property type="entry name" value="Serralysin-like_metalloprot_C"/>
</dbReference>
<reference evidence="2 3" key="1">
    <citation type="submission" date="2016-10" db="EMBL/GenBank/DDBJ databases">
        <authorList>
            <person name="de Groot N.N."/>
        </authorList>
    </citation>
    <scope>NUCLEOTIDE SEQUENCE [LARGE SCALE GENOMIC DNA]</scope>
    <source>
        <strain evidence="2 3">ATCC 35022</strain>
    </source>
</reference>
<dbReference type="AlphaFoldDB" id="A0A1G6E4W9"/>
<dbReference type="InterPro" id="IPR004352">
    <property type="entry name" value="GH114_TIM-barrel"/>
</dbReference>
<dbReference type="SUPFAM" id="SSF51120">
    <property type="entry name" value="beta-Roll"/>
    <property type="match status" value="1"/>
</dbReference>
<dbReference type="PANTHER" id="PTHR35882">
    <property type="entry name" value="PELA"/>
    <property type="match status" value="1"/>
</dbReference>
<dbReference type="PANTHER" id="PTHR35882:SF2">
    <property type="entry name" value="PELA"/>
    <property type="match status" value="1"/>
</dbReference>
<dbReference type="GO" id="GO:0016787">
    <property type="term" value="F:hydrolase activity"/>
    <property type="evidence" value="ECO:0007669"/>
    <property type="project" value="UniProtKB-KW"/>
</dbReference>
<gene>
    <name evidence="2" type="ORF">SAMN02982931_04057</name>
</gene>
<dbReference type="NCBIfam" id="TIGR01370">
    <property type="entry name" value="MJ1477/TM1410 family putative glycoside hydrolase"/>
    <property type="match status" value="1"/>
</dbReference>